<dbReference type="OrthoDB" id="10253553at2759"/>
<evidence type="ECO:0000256" key="1">
    <source>
        <dbReference type="ARBA" id="ARBA00004123"/>
    </source>
</evidence>
<keyword evidence="11" id="KW-1185">Reference proteome</keyword>
<comment type="similarity">
    <text evidence="2 8">Belongs to the Mediator complex subunit 7 family.</text>
</comment>
<evidence type="ECO:0000256" key="4">
    <source>
        <dbReference type="ARBA" id="ARBA00023015"/>
    </source>
</evidence>
<dbReference type="EMBL" id="CCBQ010000037">
    <property type="protein sequence ID" value="CDO94409.1"/>
    <property type="molecule type" value="Genomic_DNA"/>
</dbReference>
<evidence type="ECO:0000313" key="10">
    <source>
        <dbReference type="EMBL" id="CDO94409.1"/>
    </source>
</evidence>
<keyword evidence="4 8" id="KW-0805">Transcription regulation</keyword>
<dbReference type="InterPro" id="IPR037212">
    <property type="entry name" value="Med7/Med21-like"/>
</dbReference>
<evidence type="ECO:0000313" key="11">
    <source>
        <dbReference type="Proteomes" id="UP000031516"/>
    </source>
</evidence>
<dbReference type="GO" id="GO:0003712">
    <property type="term" value="F:transcription coregulator activity"/>
    <property type="evidence" value="ECO:0007669"/>
    <property type="project" value="InterPro"/>
</dbReference>
<evidence type="ECO:0000256" key="3">
    <source>
        <dbReference type="ARBA" id="ARBA00020631"/>
    </source>
</evidence>
<organism evidence="10 11">
    <name type="scientific">Kluyveromyces dobzhanskii CBS 2104</name>
    <dbReference type="NCBI Taxonomy" id="1427455"/>
    <lineage>
        <taxon>Eukaryota</taxon>
        <taxon>Fungi</taxon>
        <taxon>Dikarya</taxon>
        <taxon>Ascomycota</taxon>
        <taxon>Saccharomycotina</taxon>
        <taxon>Saccharomycetes</taxon>
        <taxon>Saccharomycetales</taxon>
        <taxon>Saccharomycetaceae</taxon>
        <taxon>Kluyveromyces</taxon>
    </lineage>
</organism>
<dbReference type="AlphaFoldDB" id="A0A0A8L888"/>
<evidence type="ECO:0000256" key="8">
    <source>
        <dbReference type="RuleBase" id="RU364060"/>
    </source>
</evidence>
<dbReference type="Proteomes" id="UP000031516">
    <property type="component" value="Unassembled WGS sequence"/>
</dbReference>
<evidence type="ECO:0000256" key="2">
    <source>
        <dbReference type="ARBA" id="ARBA00009994"/>
    </source>
</evidence>
<protein>
    <recommendedName>
        <fullName evidence="3 8">Mediator of RNA polymerase II transcription subunit 7</fullName>
    </recommendedName>
</protein>
<comment type="subcellular location">
    <subcellularLocation>
        <location evidence="1 8">Nucleus</location>
    </subcellularLocation>
</comment>
<evidence type="ECO:0000256" key="9">
    <source>
        <dbReference type="SAM" id="MobiDB-lite"/>
    </source>
</evidence>
<dbReference type="InterPro" id="IPR044888">
    <property type="entry name" value="Mediatior_Med7_sf"/>
</dbReference>
<keyword evidence="5 8" id="KW-0010">Activator</keyword>
<comment type="caution">
    <text evidence="10">The sequence shown here is derived from an EMBL/GenBank/DDBJ whole genome shotgun (WGS) entry which is preliminary data.</text>
</comment>
<dbReference type="GO" id="GO:0006357">
    <property type="term" value="P:regulation of transcription by RNA polymerase II"/>
    <property type="evidence" value="ECO:0007669"/>
    <property type="project" value="InterPro"/>
</dbReference>
<comment type="function">
    <text evidence="8">Component of the Mediator complex, a coactivator involved in the regulated transcription of nearly all RNA polymerase II-dependent genes. Mediator functions as a bridge to convey information from gene-specific regulatory proteins to the basal RNA polymerase II transcription machinery.</text>
</comment>
<dbReference type="Gene3D" id="6.10.140.200">
    <property type="match status" value="1"/>
</dbReference>
<feature type="region of interest" description="Disordered" evidence="9">
    <location>
        <begin position="93"/>
        <end position="118"/>
    </location>
</feature>
<reference evidence="10 11" key="1">
    <citation type="submission" date="2014-03" db="EMBL/GenBank/DDBJ databases">
        <title>The genome of Kluyveromyces dobzhanskii.</title>
        <authorList>
            <person name="Nystedt B."/>
            <person name="Astrom S."/>
        </authorList>
    </citation>
    <scope>NUCLEOTIDE SEQUENCE [LARGE SCALE GENOMIC DNA]</scope>
    <source>
        <strain evidence="10 11">CBS 2104</strain>
    </source>
</reference>
<accession>A0A0A8L888</accession>
<dbReference type="GO" id="GO:0070847">
    <property type="term" value="C:core mediator complex"/>
    <property type="evidence" value="ECO:0007669"/>
    <property type="project" value="TreeGrafter"/>
</dbReference>
<keyword evidence="7 8" id="KW-0539">Nucleus</keyword>
<gene>
    <name evidence="10" type="ORF">KLDO_g2675</name>
</gene>
<evidence type="ECO:0000256" key="6">
    <source>
        <dbReference type="ARBA" id="ARBA00023163"/>
    </source>
</evidence>
<evidence type="ECO:0000256" key="7">
    <source>
        <dbReference type="ARBA" id="ARBA00023242"/>
    </source>
</evidence>
<dbReference type="Gene3D" id="6.10.140.1520">
    <property type="match status" value="1"/>
</dbReference>
<dbReference type="InterPro" id="IPR009244">
    <property type="entry name" value="Mediatior_Med7"/>
</dbReference>
<sequence length="213" mass="24700">MSDKNEVSSLYPPPPPFVELFTEENLVLFEECRADTEKLAKLTDKQREQLKYFTKPELPKDGSYRVFGNVWNIKDELPELSQMGIEQLYKKHNAASGTEDGTTSEADISPQDPQSGNNYENRIQELKKLLKSLLLNFLELIGILGVDSSIYEKKLDEIRVIAINIHHLLNEYRPHQSRESLIMLFEEQLEHKRKETEHINKICDEVESQLAEL</sequence>
<dbReference type="Pfam" id="PF05983">
    <property type="entry name" value="Med7"/>
    <property type="match status" value="1"/>
</dbReference>
<dbReference type="SUPFAM" id="SSF140718">
    <property type="entry name" value="Mediator hinge subcomplex-like"/>
    <property type="match status" value="1"/>
</dbReference>
<proteinExistence type="inferred from homology"/>
<evidence type="ECO:0000256" key="5">
    <source>
        <dbReference type="ARBA" id="ARBA00023159"/>
    </source>
</evidence>
<name>A0A0A8L888_9SACH</name>
<dbReference type="GO" id="GO:0016592">
    <property type="term" value="C:mediator complex"/>
    <property type="evidence" value="ECO:0007669"/>
    <property type="project" value="InterPro"/>
</dbReference>
<dbReference type="PANTHER" id="PTHR21428:SF11">
    <property type="entry name" value="MEDIATOR OF RNA POLYMERASE II TRANSCRIPTION SUBUNIT 7"/>
    <property type="match status" value="1"/>
</dbReference>
<comment type="subunit">
    <text evidence="8">Component of the Mediator complex.</text>
</comment>
<dbReference type="PANTHER" id="PTHR21428">
    <property type="entry name" value="MEDIATOR OF RNA POLYMERASE II TRANSCRIPTION SUBUNIT 7"/>
    <property type="match status" value="1"/>
</dbReference>
<keyword evidence="6 8" id="KW-0804">Transcription</keyword>
<feature type="compositionally biased region" description="Polar residues" evidence="9">
    <location>
        <begin position="95"/>
        <end position="118"/>
    </location>
</feature>